<reference evidence="3" key="1">
    <citation type="journal article" date="2002" name="Science">
        <title>The draft genome of Ciona intestinalis: insights into chordate and vertebrate origins.</title>
        <authorList>
            <person name="Dehal P."/>
            <person name="Satou Y."/>
            <person name="Campbell R.K."/>
            <person name="Chapman J."/>
            <person name="Degnan B."/>
            <person name="De Tomaso A."/>
            <person name="Davidson B."/>
            <person name="Di Gregorio A."/>
            <person name="Gelpke M."/>
            <person name="Goodstein D.M."/>
            <person name="Harafuji N."/>
            <person name="Hastings K.E."/>
            <person name="Ho I."/>
            <person name="Hotta K."/>
            <person name="Huang W."/>
            <person name="Kawashima T."/>
            <person name="Lemaire P."/>
            <person name="Martinez D."/>
            <person name="Meinertzhagen I.A."/>
            <person name="Necula S."/>
            <person name="Nonaka M."/>
            <person name="Putnam N."/>
            <person name="Rash S."/>
            <person name="Saiga H."/>
            <person name="Satake M."/>
            <person name="Terry A."/>
            <person name="Yamada L."/>
            <person name="Wang H.G."/>
            <person name="Awazu S."/>
            <person name="Azumi K."/>
            <person name="Boore J."/>
            <person name="Branno M."/>
            <person name="Chin-Bow S."/>
            <person name="DeSantis R."/>
            <person name="Doyle S."/>
            <person name="Francino P."/>
            <person name="Keys D.N."/>
            <person name="Haga S."/>
            <person name="Hayashi H."/>
            <person name="Hino K."/>
            <person name="Imai K.S."/>
            <person name="Inaba K."/>
            <person name="Kano S."/>
            <person name="Kobayashi K."/>
            <person name="Kobayashi M."/>
            <person name="Lee B.I."/>
            <person name="Makabe K.W."/>
            <person name="Manohar C."/>
            <person name="Matassi G."/>
            <person name="Medina M."/>
            <person name="Mochizuki Y."/>
            <person name="Mount S."/>
            <person name="Morishita T."/>
            <person name="Miura S."/>
            <person name="Nakayama A."/>
            <person name="Nishizaka S."/>
            <person name="Nomoto H."/>
            <person name="Ohta F."/>
            <person name="Oishi K."/>
            <person name="Rigoutsos I."/>
            <person name="Sano M."/>
            <person name="Sasaki A."/>
            <person name="Sasakura Y."/>
            <person name="Shoguchi E."/>
            <person name="Shin-i T."/>
            <person name="Spagnuolo A."/>
            <person name="Stainier D."/>
            <person name="Suzuki M.M."/>
            <person name="Tassy O."/>
            <person name="Takatori N."/>
            <person name="Tokuoka M."/>
            <person name="Yagi K."/>
            <person name="Yoshizaki F."/>
            <person name="Wada S."/>
            <person name="Zhang C."/>
            <person name="Hyatt P.D."/>
            <person name="Larimer F."/>
            <person name="Detter C."/>
            <person name="Doggett N."/>
            <person name="Glavina T."/>
            <person name="Hawkins T."/>
            <person name="Richardson P."/>
            <person name="Lucas S."/>
            <person name="Kohara Y."/>
            <person name="Levine M."/>
            <person name="Satoh N."/>
            <person name="Rokhsar D.S."/>
        </authorList>
    </citation>
    <scope>NUCLEOTIDE SEQUENCE [LARGE SCALE GENOMIC DNA]</scope>
</reference>
<dbReference type="InParanoid" id="A0A1W3JH33"/>
<dbReference type="GeneID" id="100175237"/>
<reference evidence="2" key="3">
    <citation type="submission" date="2025-09" db="UniProtKB">
        <authorList>
            <consortium name="Ensembl"/>
        </authorList>
    </citation>
    <scope>IDENTIFICATION</scope>
</reference>
<dbReference type="RefSeq" id="XP_002125757.1">
    <property type="nucleotide sequence ID" value="XM_002125721.4"/>
</dbReference>
<dbReference type="RefSeq" id="XP_026693778.1">
    <property type="nucleotide sequence ID" value="XM_026837977.1"/>
</dbReference>
<dbReference type="OrthoDB" id="8744624at2759"/>
<name>A0A1W3JH33_CIOIN</name>
<dbReference type="eggNOG" id="ENOG502QUHJ">
    <property type="taxonomic scope" value="Eukaryota"/>
</dbReference>
<dbReference type="Proteomes" id="UP000008144">
    <property type="component" value="Unassembled WGS sequence"/>
</dbReference>
<reference evidence="2" key="2">
    <citation type="submission" date="2025-08" db="UniProtKB">
        <authorList>
            <consortium name="Ensembl"/>
        </authorList>
    </citation>
    <scope>IDENTIFICATION</scope>
</reference>
<accession>A0A1W3JH33</accession>
<dbReference type="PANTHER" id="PTHR40240">
    <property type="entry name" value="PLEXUS, ISOFORM A"/>
    <property type="match status" value="1"/>
</dbReference>
<sequence>MATVVCFVCGNSTSELNVSPLFSRSQRTHHNAPFFPFLEYHDPAPGASPMQDDWSVDACFVCKSILAQQWESFERGRMPIGKRLYWLKRPSGCEIRQPVSQIELEEILNEHSRDNCDDYATDEEDGKSPIPKPQEQHDEPPQIFCYSCAKSDKDHPSMCPVHCQPSYEQLRTGVPYYPTVLDKEPSKGAKVICNSITFLCISCLPKFTPEWHPVQKDFLQQDPTKSVLPRIPLPEVVLCYICGGDVSTKYNVGLVRTSGATGGVTAALTSRKPILGSTPLTFGFTYLCTKCLSAPPFNDKV</sequence>
<keyword evidence="3" id="KW-1185">Reference proteome</keyword>
<dbReference type="GeneTree" id="ENSGT00580000082227"/>
<organism evidence="2 3">
    <name type="scientific">Ciona intestinalis</name>
    <name type="common">Transparent sea squirt</name>
    <name type="synonym">Ascidia intestinalis</name>
    <dbReference type="NCBI Taxonomy" id="7719"/>
    <lineage>
        <taxon>Eukaryota</taxon>
        <taxon>Metazoa</taxon>
        <taxon>Chordata</taxon>
        <taxon>Tunicata</taxon>
        <taxon>Ascidiacea</taxon>
        <taxon>Phlebobranchia</taxon>
        <taxon>Cionidae</taxon>
        <taxon>Ciona</taxon>
    </lineage>
</organism>
<feature type="region of interest" description="Disordered" evidence="1">
    <location>
        <begin position="115"/>
        <end position="139"/>
    </location>
</feature>
<evidence type="ECO:0000313" key="3">
    <source>
        <dbReference type="Proteomes" id="UP000008144"/>
    </source>
</evidence>
<protein>
    <submittedName>
        <fullName evidence="2">Flocculation protein FLO11</fullName>
    </submittedName>
</protein>
<accession>F6RUY7</accession>
<proteinExistence type="predicted"/>
<evidence type="ECO:0000256" key="1">
    <source>
        <dbReference type="SAM" id="MobiDB-lite"/>
    </source>
</evidence>
<dbReference type="OMA" id="CEIRQPV"/>
<dbReference type="AlphaFoldDB" id="A0A1W3JH33"/>
<dbReference type="PANTHER" id="PTHR40240:SF1">
    <property type="entry name" value="PLEXUS, ISOFORM A"/>
    <property type="match status" value="1"/>
</dbReference>
<dbReference type="RefSeq" id="XP_004227015.1">
    <property type="nucleotide sequence ID" value="XM_004226967.4"/>
</dbReference>
<evidence type="ECO:0000313" key="2">
    <source>
        <dbReference type="Ensembl" id="ENSCINP00000027797.2"/>
    </source>
</evidence>
<dbReference type="STRING" id="7719.ENSCINP00000027797"/>
<dbReference type="RefSeq" id="XP_026693779.1">
    <property type="nucleotide sequence ID" value="XM_026837978.1"/>
</dbReference>
<gene>
    <name evidence="2" type="primary">LOC100175237</name>
</gene>
<dbReference type="Ensembl" id="ENSCINT00000028043.2">
    <property type="protein sequence ID" value="ENSCINP00000027797.2"/>
    <property type="gene ID" value="ENSCING00000022141.1"/>
</dbReference>